<comment type="caution">
    <text evidence="1">The sequence shown here is derived from an EMBL/GenBank/DDBJ whole genome shotgun (WGS) entry which is preliminary data.</text>
</comment>
<reference evidence="1" key="1">
    <citation type="submission" date="2023-05" db="EMBL/GenBank/DDBJ databases">
        <title>Anaerotaeda fermentans gen. nov., sp. nov., a novel anaerobic planctomycete of the new family within the order Sedimentisphaerales isolated from Taman Peninsula, Russia.</title>
        <authorList>
            <person name="Khomyakova M.A."/>
            <person name="Merkel A.Y."/>
            <person name="Slobodkin A.I."/>
        </authorList>
    </citation>
    <scope>NUCLEOTIDE SEQUENCE</scope>
    <source>
        <strain evidence="1">M17dextr</strain>
    </source>
</reference>
<gene>
    <name evidence="1" type="primary">grpE</name>
    <name evidence="1" type="ORF">QJ522_15675</name>
</gene>
<dbReference type="Pfam" id="PF01025">
    <property type="entry name" value="GrpE"/>
    <property type="match status" value="1"/>
</dbReference>
<keyword evidence="2" id="KW-1185">Reference proteome</keyword>
<dbReference type="InterPro" id="IPR000740">
    <property type="entry name" value="GrpE"/>
</dbReference>
<sequence length="242" mass="26969">MCEEKTNRSGHVHGATATQNVDRRDIGILLNQCIETVAENAVARASQEFERQTTPLQAKIEPLATAVARVQRSQGVLSEKLEALIAYSQLLEKASQEHARLSEEHYHQRIIEPMVRLLFPVVDVLDKTKGLNSGGEGLIHGARWAVVEQIQVYLTQFFLAHDIRPIRNPSGSALDPKVMKPVRFIPCHDPDLDGRVAGSLQAGFVRGTDRVLRFESVSLYRCEEPTRNIAEKGKETGHDTSD</sequence>
<evidence type="ECO:0000313" key="2">
    <source>
        <dbReference type="Proteomes" id="UP001431776"/>
    </source>
</evidence>
<dbReference type="Proteomes" id="UP001431776">
    <property type="component" value="Unassembled WGS sequence"/>
</dbReference>
<name>A0AAW6U0Y1_9BACT</name>
<dbReference type="GO" id="GO:0006457">
    <property type="term" value="P:protein folding"/>
    <property type="evidence" value="ECO:0007669"/>
    <property type="project" value="InterPro"/>
</dbReference>
<dbReference type="AlphaFoldDB" id="A0AAW6U0Y1"/>
<accession>A0AAW6U0Y1</accession>
<proteinExistence type="predicted"/>
<protein>
    <submittedName>
        <fullName evidence="1">Nucleotide exchange factor GrpE</fullName>
    </submittedName>
</protein>
<evidence type="ECO:0000313" key="1">
    <source>
        <dbReference type="EMBL" id="MDI6450500.1"/>
    </source>
</evidence>
<dbReference type="GO" id="GO:0051087">
    <property type="term" value="F:protein-folding chaperone binding"/>
    <property type="evidence" value="ECO:0007669"/>
    <property type="project" value="InterPro"/>
</dbReference>
<dbReference type="GO" id="GO:0042803">
    <property type="term" value="F:protein homodimerization activity"/>
    <property type="evidence" value="ECO:0007669"/>
    <property type="project" value="InterPro"/>
</dbReference>
<dbReference type="EMBL" id="JASCXX010000021">
    <property type="protein sequence ID" value="MDI6450500.1"/>
    <property type="molecule type" value="Genomic_DNA"/>
</dbReference>
<dbReference type="GO" id="GO:0000774">
    <property type="term" value="F:adenyl-nucleotide exchange factor activity"/>
    <property type="evidence" value="ECO:0007669"/>
    <property type="project" value="InterPro"/>
</dbReference>
<dbReference type="RefSeq" id="WP_349245910.1">
    <property type="nucleotide sequence ID" value="NZ_JASCXX010000021.1"/>
</dbReference>
<organism evidence="1 2">
    <name type="scientific">Anaerobaca lacustris</name>
    <dbReference type="NCBI Taxonomy" id="3044600"/>
    <lineage>
        <taxon>Bacteria</taxon>
        <taxon>Pseudomonadati</taxon>
        <taxon>Planctomycetota</taxon>
        <taxon>Phycisphaerae</taxon>
        <taxon>Sedimentisphaerales</taxon>
        <taxon>Anaerobacaceae</taxon>
        <taxon>Anaerobaca</taxon>
    </lineage>
</organism>